<dbReference type="CDD" id="cd05344">
    <property type="entry name" value="BKR_like_SDR_like"/>
    <property type="match status" value="1"/>
</dbReference>
<dbReference type="InterPro" id="IPR050259">
    <property type="entry name" value="SDR"/>
</dbReference>
<organism evidence="2 3">
    <name type="scientific">Mucilaginibacter terrae</name>
    <dbReference type="NCBI Taxonomy" id="1955052"/>
    <lineage>
        <taxon>Bacteria</taxon>
        <taxon>Pseudomonadati</taxon>
        <taxon>Bacteroidota</taxon>
        <taxon>Sphingobacteriia</taxon>
        <taxon>Sphingobacteriales</taxon>
        <taxon>Sphingobacteriaceae</taxon>
        <taxon>Mucilaginibacter</taxon>
    </lineage>
</organism>
<dbReference type="PANTHER" id="PTHR42879">
    <property type="entry name" value="3-OXOACYL-(ACYL-CARRIER-PROTEIN) REDUCTASE"/>
    <property type="match status" value="1"/>
</dbReference>
<dbReference type="SUPFAM" id="SSF51735">
    <property type="entry name" value="NAD(P)-binding Rossmann-fold domains"/>
    <property type="match status" value="1"/>
</dbReference>
<evidence type="ECO:0000256" key="1">
    <source>
        <dbReference type="ARBA" id="ARBA00006484"/>
    </source>
</evidence>
<comment type="similarity">
    <text evidence="1">Belongs to the short-chain dehydrogenases/reductases (SDR) family.</text>
</comment>
<sequence length="258" mass="27362">MNLQLDNKVALVLASSKGLGKAIATTLSAEGAIVVIASRNAEELNATANEIRNQTGGQVVAIATDVSNADDTRQLVNQLAAEFGHIDILINNAGGPPFAAFEEFDDEQWQKAFELNLLSFSRLSRLVLPHMKKAGGGRIINIISGSVKSVLAGSVLSTAMRMGVVGMAKMMADELGPYNITVNNVAPGLILTDRIKYTLPADTDPEQAMKERAANIPLRRIGEPRELAALVAFLVSEQGSYISGTTIPVDGGASRSIY</sequence>
<dbReference type="PRINTS" id="PR00080">
    <property type="entry name" value="SDRFAMILY"/>
</dbReference>
<dbReference type="Pfam" id="PF13561">
    <property type="entry name" value="adh_short_C2"/>
    <property type="match status" value="1"/>
</dbReference>
<dbReference type="RefSeq" id="WP_311951240.1">
    <property type="nucleotide sequence ID" value="NZ_JAVLVU010000001.1"/>
</dbReference>
<dbReference type="InterPro" id="IPR002347">
    <property type="entry name" value="SDR_fam"/>
</dbReference>
<dbReference type="GO" id="GO:0004316">
    <property type="term" value="F:3-oxoacyl-[acyl-carrier-protein] reductase (NADPH) activity"/>
    <property type="evidence" value="ECO:0007669"/>
    <property type="project" value="UniProtKB-EC"/>
</dbReference>
<comment type="caution">
    <text evidence="2">The sequence shown here is derived from an EMBL/GenBank/DDBJ whole genome shotgun (WGS) entry which is preliminary data.</text>
</comment>
<dbReference type="EMBL" id="JAVLVU010000001">
    <property type="protein sequence ID" value="MDT3403891.1"/>
    <property type="molecule type" value="Genomic_DNA"/>
</dbReference>
<evidence type="ECO:0000313" key="2">
    <source>
        <dbReference type="EMBL" id="MDT3403891.1"/>
    </source>
</evidence>
<dbReference type="PRINTS" id="PR00081">
    <property type="entry name" value="GDHRDH"/>
</dbReference>
<dbReference type="Proteomes" id="UP001258315">
    <property type="component" value="Unassembled WGS sequence"/>
</dbReference>
<dbReference type="Gene3D" id="3.40.50.720">
    <property type="entry name" value="NAD(P)-binding Rossmann-like Domain"/>
    <property type="match status" value="1"/>
</dbReference>
<proteinExistence type="inferred from homology"/>
<protein>
    <submittedName>
        <fullName evidence="2">3-oxoacyl-[acyl-carrier protein] reductase</fullName>
        <ecNumber evidence="2">1.1.1.100</ecNumber>
    </submittedName>
</protein>
<dbReference type="EC" id="1.1.1.100" evidence="2"/>
<reference evidence="3" key="1">
    <citation type="submission" date="2023-07" db="EMBL/GenBank/DDBJ databases">
        <title>Functional and genomic diversity of the sorghum phyllosphere microbiome.</title>
        <authorList>
            <person name="Shade A."/>
        </authorList>
    </citation>
    <scope>NUCLEOTIDE SEQUENCE [LARGE SCALE GENOMIC DNA]</scope>
    <source>
        <strain evidence="3">SORGH_AS_0422</strain>
    </source>
</reference>
<accession>A0ABU3GVU5</accession>
<keyword evidence="2" id="KW-0560">Oxidoreductase</keyword>
<dbReference type="InterPro" id="IPR036291">
    <property type="entry name" value="NAD(P)-bd_dom_sf"/>
</dbReference>
<gene>
    <name evidence="2" type="ORF">QE417_002963</name>
</gene>
<keyword evidence="3" id="KW-1185">Reference proteome</keyword>
<name>A0ABU3GVU5_9SPHI</name>
<dbReference type="PANTHER" id="PTHR42879:SF6">
    <property type="entry name" value="NADPH-DEPENDENT REDUCTASE BACG"/>
    <property type="match status" value="1"/>
</dbReference>
<evidence type="ECO:0000313" key="3">
    <source>
        <dbReference type="Proteomes" id="UP001258315"/>
    </source>
</evidence>